<dbReference type="InterPro" id="IPR053137">
    <property type="entry name" value="NLR-like"/>
</dbReference>
<evidence type="ECO:0000313" key="1">
    <source>
        <dbReference type="EMBL" id="MFD2473762.1"/>
    </source>
</evidence>
<reference evidence="2" key="1">
    <citation type="journal article" date="2019" name="Int. J. Syst. Evol. Microbiol.">
        <title>The Global Catalogue of Microorganisms (GCM) 10K type strain sequencing project: providing services to taxonomists for standard genome sequencing and annotation.</title>
        <authorList>
            <consortium name="The Broad Institute Genomics Platform"/>
            <consortium name="The Broad Institute Genome Sequencing Center for Infectious Disease"/>
            <person name="Wu L."/>
            <person name="Ma J."/>
        </authorList>
    </citation>
    <scope>NUCLEOTIDE SEQUENCE [LARGE SCALE GENOMIC DNA]</scope>
    <source>
        <strain evidence="2">CGMCC 4.7641</strain>
    </source>
</reference>
<protein>
    <submittedName>
        <fullName evidence="1">Tetratricopeptide repeat protein</fullName>
    </submittedName>
</protein>
<sequence>MGLFRANPAAEMTRLRKKLAKAADPDSPESLAMRHRIGLLLVETGDWPAAEEHYTELADAQVRAEGDRHPGTLGAWLNLATAKAALGDVEDAVHLMASTVDIYEEAIGLDDPATMQAQLMLSEMYSLSGEYDEALDVLSRHLNACVDTFGEYHETTIAGARRKVNVLRVLGRFDEARSLNGGLNRKPRNDYERDSARAVDLLIRAETGDAKIVRHKAREFAEQYRTQEFVEVLAAVLLRAGEPAEATELYRAVLSGQSAAPQWVLAGELARAYLESGQLDAAETLARELVSADGLPDGHPLKLGFRATLARVARERGRDAEAERELEAVVAGLTEAFGPKHPDVVEVAGWLKKD</sequence>
<organism evidence="1 2">
    <name type="scientific">Amycolatopsis silviterrae</name>
    <dbReference type="NCBI Taxonomy" id="1656914"/>
    <lineage>
        <taxon>Bacteria</taxon>
        <taxon>Bacillati</taxon>
        <taxon>Actinomycetota</taxon>
        <taxon>Actinomycetes</taxon>
        <taxon>Pseudonocardiales</taxon>
        <taxon>Pseudonocardiaceae</taxon>
        <taxon>Amycolatopsis</taxon>
    </lineage>
</organism>
<dbReference type="PANTHER" id="PTHR46082:SF6">
    <property type="entry name" value="AAA+ ATPASE DOMAIN-CONTAINING PROTEIN-RELATED"/>
    <property type="match status" value="1"/>
</dbReference>
<accession>A0ABW5HLV4</accession>
<dbReference type="EMBL" id="JBHUKS010000034">
    <property type="protein sequence ID" value="MFD2473762.1"/>
    <property type="molecule type" value="Genomic_DNA"/>
</dbReference>
<dbReference type="PANTHER" id="PTHR46082">
    <property type="entry name" value="ATP/GTP-BINDING PROTEIN-RELATED"/>
    <property type="match status" value="1"/>
</dbReference>
<dbReference type="RefSeq" id="WP_378312496.1">
    <property type="nucleotide sequence ID" value="NZ_JBHUKS010000034.1"/>
</dbReference>
<dbReference type="Pfam" id="PF14559">
    <property type="entry name" value="TPR_19"/>
    <property type="match status" value="1"/>
</dbReference>
<dbReference type="InterPro" id="IPR011990">
    <property type="entry name" value="TPR-like_helical_dom_sf"/>
</dbReference>
<dbReference type="Pfam" id="PF13374">
    <property type="entry name" value="TPR_10"/>
    <property type="match status" value="1"/>
</dbReference>
<gene>
    <name evidence="1" type="ORF">ACFSVL_40620</name>
</gene>
<dbReference type="Pfam" id="PF13424">
    <property type="entry name" value="TPR_12"/>
    <property type="match status" value="1"/>
</dbReference>
<dbReference type="SUPFAM" id="SSF48452">
    <property type="entry name" value="TPR-like"/>
    <property type="match status" value="2"/>
</dbReference>
<evidence type="ECO:0000313" key="2">
    <source>
        <dbReference type="Proteomes" id="UP001597483"/>
    </source>
</evidence>
<dbReference type="Gene3D" id="1.25.40.10">
    <property type="entry name" value="Tetratricopeptide repeat domain"/>
    <property type="match status" value="2"/>
</dbReference>
<proteinExistence type="predicted"/>
<name>A0ABW5HLV4_9PSEU</name>
<dbReference type="Proteomes" id="UP001597483">
    <property type="component" value="Unassembled WGS sequence"/>
</dbReference>
<keyword evidence="2" id="KW-1185">Reference proteome</keyword>
<comment type="caution">
    <text evidence="1">The sequence shown here is derived from an EMBL/GenBank/DDBJ whole genome shotgun (WGS) entry which is preliminary data.</text>
</comment>